<feature type="domain" description="DNL-type" evidence="2">
    <location>
        <begin position="109"/>
        <end position="181"/>
    </location>
</feature>
<name>A0A8T2SB53_CERRI</name>
<dbReference type="Proteomes" id="UP000825935">
    <property type="component" value="Chromosome 21"/>
</dbReference>
<keyword evidence="1" id="KW-0863">Zinc-finger</keyword>
<gene>
    <name evidence="3" type="ORF">KP509_21G048100</name>
</gene>
<evidence type="ECO:0000256" key="1">
    <source>
        <dbReference type="PROSITE-ProRule" id="PRU00834"/>
    </source>
</evidence>
<dbReference type="AlphaFoldDB" id="A0A8T2SB53"/>
<comment type="caution">
    <text evidence="3">The sequence shown here is derived from an EMBL/GenBank/DDBJ whole genome shotgun (WGS) entry which is preliminary data.</text>
</comment>
<keyword evidence="1" id="KW-0862">Zinc</keyword>
<dbReference type="InterPro" id="IPR024158">
    <property type="entry name" value="Mt_import_TIM15"/>
</dbReference>
<dbReference type="GO" id="GO:0005739">
    <property type="term" value="C:mitochondrion"/>
    <property type="evidence" value="ECO:0007669"/>
    <property type="project" value="TreeGrafter"/>
</dbReference>
<dbReference type="PANTHER" id="PTHR20922">
    <property type="entry name" value="DNL-TYPE ZINC FINGER PROTEIN"/>
    <property type="match status" value="1"/>
</dbReference>
<organism evidence="3 4">
    <name type="scientific">Ceratopteris richardii</name>
    <name type="common">Triangle waterfern</name>
    <dbReference type="NCBI Taxonomy" id="49495"/>
    <lineage>
        <taxon>Eukaryota</taxon>
        <taxon>Viridiplantae</taxon>
        <taxon>Streptophyta</taxon>
        <taxon>Embryophyta</taxon>
        <taxon>Tracheophyta</taxon>
        <taxon>Polypodiopsida</taxon>
        <taxon>Polypodiidae</taxon>
        <taxon>Polypodiales</taxon>
        <taxon>Pteridineae</taxon>
        <taxon>Pteridaceae</taxon>
        <taxon>Parkerioideae</taxon>
        <taxon>Ceratopteris</taxon>
    </lineage>
</organism>
<dbReference type="GO" id="GO:0008270">
    <property type="term" value="F:zinc ion binding"/>
    <property type="evidence" value="ECO:0007669"/>
    <property type="project" value="UniProtKB-KW"/>
</dbReference>
<dbReference type="PROSITE" id="PS51501">
    <property type="entry name" value="ZF_DNL"/>
    <property type="match status" value="1"/>
</dbReference>
<dbReference type="InterPro" id="IPR007853">
    <property type="entry name" value="Znf_DNL-typ"/>
</dbReference>
<sequence>MALALKARLACNHLQYHGSVEMLSCNTKPDAHNGGFPPAVASFTSNSRASPLFALCSQVSLQVQKSSMHSMRRGYCRRLQAIASSPDVPKGDFSSLGSDETETKIDLKLPRRRLQITFTCNACGFRSQKIINPHAYARGTVFVQCAGCEVYHKLVDNLGLVEEYDFRLEKGTEEEQTLDLL</sequence>
<dbReference type="GO" id="GO:0006457">
    <property type="term" value="P:protein folding"/>
    <property type="evidence" value="ECO:0007669"/>
    <property type="project" value="TreeGrafter"/>
</dbReference>
<keyword evidence="4" id="KW-1185">Reference proteome</keyword>
<dbReference type="GO" id="GO:0030150">
    <property type="term" value="P:protein import into mitochondrial matrix"/>
    <property type="evidence" value="ECO:0007669"/>
    <property type="project" value="TreeGrafter"/>
</dbReference>
<keyword evidence="1" id="KW-0479">Metal-binding</keyword>
<dbReference type="PANTHER" id="PTHR20922:SF15">
    <property type="entry name" value="A_TM021B04.14 PROTEIN"/>
    <property type="match status" value="1"/>
</dbReference>
<dbReference type="OrthoDB" id="512667at2759"/>
<reference evidence="3" key="1">
    <citation type="submission" date="2021-08" db="EMBL/GenBank/DDBJ databases">
        <title>WGS assembly of Ceratopteris richardii.</title>
        <authorList>
            <person name="Marchant D.B."/>
            <person name="Chen G."/>
            <person name="Jenkins J."/>
            <person name="Shu S."/>
            <person name="Leebens-Mack J."/>
            <person name="Grimwood J."/>
            <person name="Schmutz J."/>
            <person name="Soltis P."/>
            <person name="Soltis D."/>
            <person name="Chen Z.-H."/>
        </authorList>
    </citation>
    <scope>NUCLEOTIDE SEQUENCE</scope>
    <source>
        <strain evidence="3">Whitten #5841</strain>
        <tissue evidence="3">Leaf</tissue>
    </source>
</reference>
<evidence type="ECO:0000313" key="3">
    <source>
        <dbReference type="EMBL" id="KAH7315411.1"/>
    </source>
</evidence>
<evidence type="ECO:0000313" key="4">
    <source>
        <dbReference type="Proteomes" id="UP000825935"/>
    </source>
</evidence>
<dbReference type="EMBL" id="CM035426">
    <property type="protein sequence ID" value="KAH7315411.1"/>
    <property type="molecule type" value="Genomic_DNA"/>
</dbReference>
<accession>A0A8T2SB53</accession>
<dbReference type="GO" id="GO:0051087">
    <property type="term" value="F:protein-folding chaperone binding"/>
    <property type="evidence" value="ECO:0007669"/>
    <property type="project" value="TreeGrafter"/>
</dbReference>
<protein>
    <recommendedName>
        <fullName evidence="2">DNL-type domain-containing protein</fullName>
    </recommendedName>
</protein>
<dbReference type="GO" id="GO:0050821">
    <property type="term" value="P:protein stabilization"/>
    <property type="evidence" value="ECO:0007669"/>
    <property type="project" value="TreeGrafter"/>
</dbReference>
<proteinExistence type="predicted"/>
<dbReference type="Pfam" id="PF05180">
    <property type="entry name" value="zf-DNL"/>
    <property type="match status" value="1"/>
</dbReference>
<evidence type="ECO:0000259" key="2">
    <source>
        <dbReference type="PROSITE" id="PS51501"/>
    </source>
</evidence>